<name>A0ABY4R101_9ACTN</name>
<dbReference type="EMBL" id="CP097332">
    <property type="protein sequence ID" value="UQX89524.1"/>
    <property type="molecule type" value="Genomic_DNA"/>
</dbReference>
<evidence type="ECO:0000313" key="3">
    <source>
        <dbReference type="Proteomes" id="UP001056336"/>
    </source>
</evidence>
<accession>A0ABY4R101</accession>
<dbReference type="Proteomes" id="UP001056336">
    <property type="component" value="Chromosome"/>
</dbReference>
<feature type="region of interest" description="Disordered" evidence="1">
    <location>
        <begin position="136"/>
        <end position="156"/>
    </location>
</feature>
<keyword evidence="3" id="KW-1185">Reference proteome</keyword>
<feature type="compositionally biased region" description="Polar residues" evidence="1">
    <location>
        <begin position="143"/>
        <end position="156"/>
    </location>
</feature>
<dbReference type="RefSeq" id="WP_249773420.1">
    <property type="nucleotide sequence ID" value="NZ_CP097332.1"/>
</dbReference>
<evidence type="ECO:0000256" key="1">
    <source>
        <dbReference type="SAM" id="MobiDB-lite"/>
    </source>
</evidence>
<gene>
    <name evidence="2" type="ORF">M6D93_05825</name>
</gene>
<proteinExistence type="predicted"/>
<organism evidence="2 3">
    <name type="scientific">Jatrophihabitans telluris</name>
    <dbReference type="NCBI Taxonomy" id="2038343"/>
    <lineage>
        <taxon>Bacteria</taxon>
        <taxon>Bacillati</taxon>
        <taxon>Actinomycetota</taxon>
        <taxon>Actinomycetes</taxon>
        <taxon>Jatrophihabitantales</taxon>
        <taxon>Jatrophihabitantaceae</taxon>
        <taxon>Jatrophihabitans</taxon>
    </lineage>
</organism>
<evidence type="ECO:0000313" key="2">
    <source>
        <dbReference type="EMBL" id="UQX89524.1"/>
    </source>
</evidence>
<protein>
    <submittedName>
        <fullName evidence="2">Uncharacterized protein</fullName>
    </submittedName>
</protein>
<reference evidence="2" key="1">
    <citation type="journal article" date="2018" name="Int. J. Syst. Evol. Microbiol.">
        <title>Jatrophihabitans telluris sp. nov., isolated from sediment soil of lava forest wetlands and the emended description of the genus Jatrophihabitans.</title>
        <authorList>
            <person name="Lee K.C."/>
            <person name="Suh M.K."/>
            <person name="Eom M.K."/>
            <person name="Kim K.K."/>
            <person name="Kim J.S."/>
            <person name="Kim D.S."/>
            <person name="Ko S.H."/>
            <person name="Shin Y.K."/>
            <person name="Lee J.S."/>
        </authorList>
    </citation>
    <scope>NUCLEOTIDE SEQUENCE</scope>
    <source>
        <strain evidence="2">N237</strain>
    </source>
</reference>
<reference evidence="2" key="2">
    <citation type="submission" date="2022-05" db="EMBL/GenBank/DDBJ databases">
        <authorList>
            <person name="Kim J.-S."/>
            <person name="Lee K."/>
            <person name="Suh M."/>
            <person name="Eom M."/>
            <person name="Kim J.-S."/>
            <person name="Kim D.-S."/>
            <person name="Ko S.-H."/>
            <person name="Shin Y."/>
            <person name="Lee J.-S."/>
        </authorList>
    </citation>
    <scope>NUCLEOTIDE SEQUENCE</scope>
    <source>
        <strain evidence="2">N237</strain>
    </source>
</reference>
<sequence length="169" mass="17001">MCAAAAPGSSTGPAAAVAHLTVRVPTSVPAGGTVQIESRLHIASDGPRILTGPALARILVMRYGTVVATSTGASAHYLMPLTLSGPSERAIPVLPTSVRLHGCAPDGGASPLPAGQYSVVAVLGYRLDGLNLAPNAPADSGAMSPSRSAPTPDQQRFQLVSDPVTFTIA</sequence>